<dbReference type="InterPro" id="IPR036396">
    <property type="entry name" value="Cyt_P450_sf"/>
</dbReference>
<dbReference type="InterPro" id="IPR001128">
    <property type="entry name" value="Cyt_P450"/>
</dbReference>
<comment type="caution">
    <text evidence="8">The sequence shown here is derived from an EMBL/GenBank/DDBJ whole genome shotgun (WGS) entry which is preliminary data.</text>
</comment>
<proteinExistence type="inferred from homology"/>
<evidence type="ECO:0000256" key="6">
    <source>
        <dbReference type="ARBA" id="ARBA00023004"/>
    </source>
</evidence>
<dbReference type="Proteomes" id="UP001265083">
    <property type="component" value="Unassembled WGS sequence"/>
</dbReference>
<keyword evidence="3" id="KW-0349">Heme</keyword>
<evidence type="ECO:0000256" key="5">
    <source>
        <dbReference type="ARBA" id="ARBA00023002"/>
    </source>
</evidence>
<dbReference type="PANTHER" id="PTHR46696">
    <property type="entry name" value="P450, PUTATIVE (EUROFUNG)-RELATED"/>
    <property type="match status" value="1"/>
</dbReference>
<dbReference type="PRINTS" id="PR00359">
    <property type="entry name" value="BP450"/>
</dbReference>
<evidence type="ECO:0000256" key="2">
    <source>
        <dbReference type="ARBA" id="ARBA00010617"/>
    </source>
</evidence>
<evidence type="ECO:0000256" key="1">
    <source>
        <dbReference type="ARBA" id="ARBA00001971"/>
    </source>
</evidence>
<evidence type="ECO:0000313" key="9">
    <source>
        <dbReference type="Proteomes" id="UP001265083"/>
    </source>
</evidence>
<dbReference type="EMBL" id="JAVLUS010000025">
    <property type="protein sequence ID" value="MDS1116452.1"/>
    <property type="molecule type" value="Genomic_DNA"/>
</dbReference>
<gene>
    <name evidence="8" type="ORF">RD149_22150</name>
</gene>
<reference evidence="8 9" key="1">
    <citation type="submission" date="2023-08" db="EMBL/GenBank/DDBJ databases">
        <title>Bioegradation of LLDPE and BLDPE plastic by marine bacteria from coast plastic debris.</title>
        <authorList>
            <person name="Rong Z."/>
        </authorList>
    </citation>
    <scope>NUCLEOTIDE SEQUENCE [LARGE SCALE GENOMIC DNA]</scope>
    <source>
        <strain evidence="8 9">Z-2</strain>
    </source>
</reference>
<keyword evidence="7" id="KW-0503">Monooxygenase</keyword>
<keyword evidence="6" id="KW-0408">Iron</keyword>
<keyword evidence="4" id="KW-0479">Metal-binding</keyword>
<accession>A0ABU2GYA8</accession>
<name>A0ABU2GYA8_9ACTN</name>
<comment type="cofactor">
    <cofactor evidence="1">
        <name>heme</name>
        <dbReference type="ChEBI" id="CHEBI:30413"/>
    </cofactor>
</comment>
<dbReference type="Pfam" id="PF00067">
    <property type="entry name" value="p450"/>
    <property type="match status" value="1"/>
</dbReference>
<dbReference type="RefSeq" id="WP_310952239.1">
    <property type="nucleotide sequence ID" value="NZ_JAVLUS010000025.1"/>
</dbReference>
<evidence type="ECO:0000313" key="8">
    <source>
        <dbReference type="EMBL" id="MDS1116452.1"/>
    </source>
</evidence>
<dbReference type="InterPro" id="IPR002397">
    <property type="entry name" value="Cyt_P450_B"/>
</dbReference>
<keyword evidence="9" id="KW-1185">Reference proteome</keyword>
<dbReference type="PRINTS" id="PR00385">
    <property type="entry name" value="P450"/>
</dbReference>
<evidence type="ECO:0000256" key="3">
    <source>
        <dbReference type="ARBA" id="ARBA00022617"/>
    </source>
</evidence>
<evidence type="ECO:0000256" key="7">
    <source>
        <dbReference type="ARBA" id="ARBA00023033"/>
    </source>
</evidence>
<keyword evidence="5" id="KW-0560">Oxidoreductase</keyword>
<dbReference type="PANTHER" id="PTHR46696:SF4">
    <property type="entry name" value="BIOTIN BIOSYNTHESIS CYTOCHROME P450"/>
    <property type="match status" value="1"/>
</dbReference>
<protein>
    <submittedName>
        <fullName evidence="8">Cytochrome P450</fullName>
    </submittedName>
</protein>
<sequence>MDVVVTSRGASLGWLRPDGSPLSSLRPWDDHGPGPVWFNEQTQSWIVSGYHAAREVLLGAGWSSDPLAADVSRQALRTAGLEDAPLAQTMLTLDPPDHDRVRGSLRDVFTPHYIASMTDGVEAITSEVIGGVAIGSEFDLMSMIAGPLPISIIAEWLALDPSVAQMMWDETNELVGVLEGSVLPTTQLRPIAGLTALFAEFLSAAAERRVCPGDDLLSLLATDAELELDEVVSNAILLAIAGHETTAKLLGTSMVRLCGGEPGARLIDKLDDVGADAVLDELFRLDGTAQIVVRAAVDRHELSGCTIESGARVIVAIAAANRDPEVFESPHDFRLNRSESHPHVALGYGRHRCLGAALSRLELRIALRQLAARKPELAGPVIWHPSGILRGPKLVPMILTDGGLR</sequence>
<comment type="similarity">
    <text evidence="2">Belongs to the cytochrome P450 family.</text>
</comment>
<dbReference type="Gene3D" id="1.10.630.10">
    <property type="entry name" value="Cytochrome P450"/>
    <property type="match status" value="1"/>
</dbReference>
<evidence type="ECO:0000256" key="4">
    <source>
        <dbReference type="ARBA" id="ARBA00022723"/>
    </source>
</evidence>
<organism evidence="8 9">
    <name type="scientific">Gordonia westfalica</name>
    <dbReference type="NCBI Taxonomy" id="158898"/>
    <lineage>
        <taxon>Bacteria</taxon>
        <taxon>Bacillati</taxon>
        <taxon>Actinomycetota</taxon>
        <taxon>Actinomycetes</taxon>
        <taxon>Mycobacteriales</taxon>
        <taxon>Gordoniaceae</taxon>
        <taxon>Gordonia</taxon>
    </lineage>
</organism>
<dbReference type="SUPFAM" id="SSF48264">
    <property type="entry name" value="Cytochrome P450"/>
    <property type="match status" value="1"/>
</dbReference>